<evidence type="ECO:0000313" key="1">
    <source>
        <dbReference type="EMBL" id="GFT85481.1"/>
    </source>
</evidence>
<name>A0A8X6PRQ9_NEPPI</name>
<accession>A0A8X6PRQ9</accession>
<gene>
    <name evidence="1" type="ORF">NPIL_477971</name>
</gene>
<evidence type="ECO:0000313" key="2">
    <source>
        <dbReference type="Proteomes" id="UP000887013"/>
    </source>
</evidence>
<dbReference type="EMBL" id="BMAW01023919">
    <property type="protein sequence ID" value="GFT85481.1"/>
    <property type="molecule type" value="Genomic_DNA"/>
</dbReference>
<reference evidence="1" key="1">
    <citation type="submission" date="2020-08" db="EMBL/GenBank/DDBJ databases">
        <title>Multicomponent nature underlies the extraordinary mechanical properties of spider dragline silk.</title>
        <authorList>
            <person name="Kono N."/>
            <person name="Nakamura H."/>
            <person name="Mori M."/>
            <person name="Yoshida Y."/>
            <person name="Ohtoshi R."/>
            <person name="Malay A.D."/>
            <person name="Moran D.A.P."/>
            <person name="Tomita M."/>
            <person name="Numata K."/>
            <person name="Arakawa K."/>
        </authorList>
    </citation>
    <scope>NUCLEOTIDE SEQUENCE</scope>
</reference>
<protein>
    <submittedName>
        <fullName evidence="1">Uncharacterized protein</fullName>
    </submittedName>
</protein>
<keyword evidence="2" id="KW-1185">Reference proteome</keyword>
<proteinExistence type="predicted"/>
<dbReference type="Proteomes" id="UP000887013">
    <property type="component" value="Unassembled WGS sequence"/>
</dbReference>
<sequence length="139" mass="15786">MPSKVTGTVRAPENEKSIRQAVLRNRSVWKYSSELSFSNCSVGHVLHFDLKLRAYKLAIVQQPRYISAQNSRKYTESKLLSRKGNIPESTVIPCLASKRKCVRFRKPRSDSRTKLIMASRSVDSMLPTLSAKCSLQEVK</sequence>
<organism evidence="1 2">
    <name type="scientific">Nephila pilipes</name>
    <name type="common">Giant wood spider</name>
    <name type="synonym">Nephila maculata</name>
    <dbReference type="NCBI Taxonomy" id="299642"/>
    <lineage>
        <taxon>Eukaryota</taxon>
        <taxon>Metazoa</taxon>
        <taxon>Ecdysozoa</taxon>
        <taxon>Arthropoda</taxon>
        <taxon>Chelicerata</taxon>
        <taxon>Arachnida</taxon>
        <taxon>Araneae</taxon>
        <taxon>Araneomorphae</taxon>
        <taxon>Entelegynae</taxon>
        <taxon>Araneoidea</taxon>
        <taxon>Nephilidae</taxon>
        <taxon>Nephila</taxon>
    </lineage>
</organism>
<comment type="caution">
    <text evidence="1">The sequence shown here is derived from an EMBL/GenBank/DDBJ whole genome shotgun (WGS) entry which is preliminary data.</text>
</comment>
<dbReference type="AlphaFoldDB" id="A0A8X6PRQ9"/>